<reference evidence="6" key="1">
    <citation type="submission" date="2018-01" db="EMBL/GenBank/DDBJ databases">
        <authorList>
            <person name="Mao J.F."/>
        </authorList>
    </citation>
    <scope>NUCLEOTIDE SEQUENCE</scope>
    <source>
        <strain evidence="6">Huo1</strain>
        <tissue evidence="6">Leaf</tissue>
    </source>
</reference>
<keyword evidence="3" id="KW-0418">Kinase</keyword>
<evidence type="ECO:0000259" key="5">
    <source>
        <dbReference type="SMART" id="SM00219"/>
    </source>
</evidence>
<name>A0A8X8YK80_SALSN</name>
<dbReference type="GO" id="GO:0004713">
    <property type="term" value="F:protein tyrosine kinase activity"/>
    <property type="evidence" value="ECO:0007669"/>
    <property type="project" value="InterPro"/>
</dbReference>
<keyword evidence="4" id="KW-0067">ATP-binding</keyword>
<evidence type="ECO:0000313" key="7">
    <source>
        <dbReference type="Proteomes" id="UP000298416"/>
    </source>
</evidence>
<organism evidence="6">
    <name type="scientific">Salvia splendens</name>
    <name type="common">Scarlet sage</name>
    <dbReference type="NCBI Taxonomy" id="180675"/>
    <lineage>
        <taxon>Eukaryota</taxon>
        <taxon>Viridiplantae</taxon>
        <taxon>Streptophyta</taxon>
        <taxon>Embryophyta</taxon>
        <taxon>Tracheophyta</taxon>
        <taxon>Spermatophyta</taxon>
        <taxon>Magnoliopsida</taxon>
        <taxon>eudicotyledons</taxon>
        <taxon>Gunneridae</taxon>
        <taxon>Pentapetalae</taxon>
        <taxon>asterids</taxon>
        <taxon>lamiids</taxon>
        <taxon>Lamiales</taxon>
        <taxon>Lamiaceae</taxon>
        <taxon>Nepetoideae</taxon>
        <taxon>Mentheae</taxon>
        <taxon>Salviinae</taxon>
        <taxon>Salvia</taxon>
        <taxon>Salvia subgen. Calosphace</taxon>
        <taxon>core Calosphace</taxon>
    </lineage>
</organism>
<dbReference type="InterPro" id="IPR052059">
    <property type="entry name" value="CR_Ser/Thr_kinase"/>
</dbReference>
<dbReference type="Gene3D" id="1.10.510.10">
    <property type="entry name" value="Transferase(Phosphotransferase) domain 1"/>
    <property type="match status" value="1"/>
</dbReference>
<reference evidence="6" key="2">
    <citation type="submission" date="2020-08" db="EMBL/GenBank/DDBJ databases">
        <title>Plant Genome Project.</title>
        <authorList>
            <person name="Zhang R.-G."/>
        </authorList>
    </citation>
    <scope>NUCLEOTIDE SEQUENCE</scope>
    <source>
        <strain evidence="6">Huo1</strain>
        <tissue evidence="6">Leaf</tissue>
    </source>
</reference>
<dbReference type="Pfam" id="PF07714">
    <property type="entry name" value="PK_Tyr_Ser-Thr"/>
    <property type="match status" value="1"/>
</dbReference>
<dbReference type="SUPFAM" id="SSF56112">
    <property type="entry name" value="Protein kinase-like (PK-like)"/>
    <property type="match status" value="1"/>
</dbReference>
<evidence type="ECO:0000256" key="3">
    <source>
        <dbReference type="ARBA" id="ARBA00022777"/>
    </source>
</evidence>
<keyword evidence="7" id="KW-1185">Reference proteome</keyword>
<dbReference type="Proteomes" id="UP000298416">
    <property type="component" value="Unassembled WGS sequence"/>
</dbReference>
<dbReference type="InterPro" id="IPR011009">
    <property type="entry name" value="Kinase-like_dom_sf"/>
</dbReference>
<dbReference type="AlphaFoldDB" id="A0A8X8YK80"/>
<dbReference type="EMBL" id="PNBA02000002">
    <property type="protein sequence ID" value="KAG6433339.1"/>
    <property type="molecule type" value="Genomic_DNA"/>
</dbReference>
<evidence type="ECO:0000256" key="2">
    <source>
        <dbReference type="ARBA" id="ARBA00022741"/>
    </source>
</evidence>
<accession>A0A8X8YK80</accession>
<dbReference type="PANTHER" id="PTHR47973">
    <property type="entry name" value="CYSTEINE-RICH RECEPTOR-LIKE PROTEIN KINASE 3"/>
    <property type="match status" value="1"/>
</dbReference>
<dbReference type="GO" id="GO:0005524">
    <property type="term" value="F:ATP binding"/>
    <property type="evidence" value="ECO:0007669"/>
    <property type="project" value="UniProtKB-KW"/>
</dbReference>
<evidence type="ECO:0000313" key="6">
    <source>
        <dbReference type="EMBL" id="KAG6433339.1"/>
    </source>
</evidence>
<proteinExistence type="predicted"/>
<dbReference type="InterPro" id="IPR020635">
    <property type="entry name" value="Tyr_kinase_cat_dom"/>
</dbReference>
<comment type="caution">
    <text evidence="6">The sequence shown here is derived from an EMBL/GenBank/DDBJ whole genome shotgun (WGS) entry which is preliminary data.</text>
</comment>
<protein>
    <recommendedName>
        <fullName evidence="5">Tyrosine-protein kinase catalytic domain-containing protein</fullName>
    </recommendedName>
</protein>
<dbReference type="InterPro" id="IPR001245">
    <property type="entry name" value="Ser-Thr/Tyr_kinase_cat_dom"/>
</dbReference>
<evidence type="ECO:0000256" key="4">
    <source>
        <dbReference type="ARBA" id="ARBA00022840"/>
    </source>
</evidence>
<gene>
    <name evidence="6" type="ORF">SASPL_104949</name>
</gene>
<keyword evidence="2" id="KW-0547">Nucleotide-binding</keyword>
<feature type="domain" description="Tyrosine-protein kinase catalytic" evidence="5">
    <location>
        <begin position="80"/>
        <end position="290"/>
    </location>
</feature>
<dbReference type="SMART" id="SM00219">
    <property type="entry name" value="TyrKc"/>
    <property type="match status" value="1"/>
</dbReference>
<dbReference type="Gene3D" id="3.30.200.20">
    <property type="entry name" value="Phosphorylase Kinase, domain 1"/>
    <property type="match status" value="1"/>
</dbReference>
<sequence length="418" mass="47430">MLAKAVIKREEIWQLCHQNSISTIASDTPRSSYSTEDILRLYGIAAMGNASGSSTRKLFPAWLWKRKPNQGRVTYFSSTVDEEDHFGLQSFSLRELRVATDSFSDKNILVRGGRDMEMISIPIHCNVIRARGFCITQKEKLLVYPYMANGSVAFWLRVLADLSVGEFVDCCGNDLVTPVKGTIGHIAPEYLAIGKCSVKNDVFGYGVFLLELITAQKALDLARLAIDGDTMLIKLVSHIYIEKECEVIVDAELQREFIDEEVEELLQIALICTREEPEGRPTMFEVVRRLEVAYHLTKEEWSSMEDFKEDILEGRDVENFSMDKLHAATKGFSNKIISEDSFNVIYKGCLDDYPVALPSTLPVVKQNYEERRWESMADIEGGDDEMEAVTKQLVKIAALCTRYDPNRRPRMSDVVMML</sequence>
<keyword evidence="1" id="KW-0808">Transferase</keyword>
<evidence type="ECO:0000256" key="1">
    <source>
        <dbReference type="ARBA" id="ARBA00022679"/>
    </source>
</evidence>